<evidence type="ECO:0000313" key="3">
    <source>
        <dbReference type="Proteomes" id="UP001212498"/>
    </source>
</evidence>
<dbReference type="PANTHER" id="PTHR38588:SF1">
    <property type="entry name" value="BLL0334 PROTEIN"/>
    <property type="match status" value="1"/>
</dbReference>
<gene>
    <name evidence="2" type="ORF">OUY24_15235</name>
</gene>
<dbReference type="PANTHER" id="PTHR38588">
    <property type="entry name" value="BLL0334 PROTEIN"/>
    <property type="match status" value="1"/>
</dbReference>
<protein>
    <submittedName>
        <fullName evidence="2">SRPBCC family protein</fullName>
    </submittedName>
</protein>
<dbReference type="RefSeq" id="WP_271276651.1">
    <property type="nucleotide sequence ID" value="NZ_BAABFD010000006.1"/>
</dbReference>
<keyword evidence="1" id="KW-0812">Transmembrane</keyword>
<dbReference type="InterPro" id="IPR023393">
    <property type="entry name" value="START-like_dom_sf"/>
</dbReference>
<reference evidence="2 3" key="1">
    <citation type="submission" date="2022-11" db="EMBL/GenBank/DDBJ databases">
        <title>Nonomuraea corallina sp. nov., a new species of the genus Nonomuraea isolated from sea side sediment in Thai sea.</title>
        <authorList>
            <person name="Ngamcharungchit C."/>
            <person name="Matsumoto A."/>
            <person name="Suriyachadkun C."/>
            <person name="Panbangred W."/>
            <person name="Inahashi Y."/>
            <person name="Intra B."/>
        </authorList>
    </citation>
    <scope>NUCLEOTIDE SEQUENCE [LARGE SCALE GENOMIC DNA]</scope>
    <source>
        <strain evidence="2 3">DSM 43553</strain>
    </source>
</reference>
<keyword evidence="3" id="KW-1185">Reference proteome</keyword>
<keyword evidence="1" id="KW-0472">Membrane</keyword>
<name>A0ABT4SXJ2_9ACTN</name>
<comment type="caution">
    <text evidence="2">The sequence shown here is derived from an EMBL/GenBank/DDBJ whole genome shotgun (WGS) entry which is preliminary data.</text>
</comment>
<dbReference type="EMBL" id="JAPNUD010000033">
    <property type="protein sequence ID" value="MDA0641983.1"/>
    <property type="molecule type" value="Genomic_DNA"/>
</dbReference>
<keyword evidence="1" id="KW-1133">Transmembrane helix</keyword>
<dbReference type="Gene3D" id="3.30.530.20">
    <property type="match status" value="1"/>
</dbReference>
<dbReference type="InterPro" id="IPR010419">
    <property type="entry name" value="CO_DH_gsu"/>
</dbReference>
<evidence type="ECO:0000256" key="1">
    <source>
        <dbReference type="SAM" id="Phobius"/>
    </source>
</evidence>
<sequence>MRIDNQFVVPATPERAWEFLTDLGRVAPCVPGATVESVEGEALTGRVALRIGPMNMTYTGEARFLVKDEVNKVATIEVGGRDGRGGGTVKAKIKAGLTEVPGGTQVTLATDLGLTGRVAQLGQGPIKDVSSKLMRQFADSLATRIDEPAPAAGSPVAPAVEAEPINLLDGSLVPKKQLAGAAAGLVALVLAFLLGRSVGRRETR</sequence>
<dbReference type="SUPFAM" id="SSF55961">
    <property type="entry name" value="Bet v1-like"/>
    <property type="match status" value="1"/>
</dbReference>
<organism evidence="2 3">
    <name type="scientific">Nonomuraea ferruginea</name>
    <dbReference type="NCBI Taxonomy" id="46174"/>
    <lineage>
        <taxon>Bacteria</taxon>
        <taxon>Bacillati</taxon>
        <taxon>Actinomycetota</taxon>
        <taxon>Actinomycetes</taxon>
        <taxon>Streptosporangiales</taxon>
        <taxon>Streptosporangiaceae</taxon>
        <taxon>Nonomuraea</taxon>
    </lineage>
</organism>
<dbReference type="CDD" id="cd07823">
    <property type="entry name" value="SRPBCC_5"/>
    <property type="match status" value="1"/>
</dbReference>
<feature type="transmembrane region" description="Helical" evidence="1">
    <location>
        <begin position="178"/>
        <end position="195"/>
    </location>
</feature>
<dbReference type="Pfam" id="PF06240">
    <property type="entry name" value="COXG"/>
    <property type="match status" value="1"/>
</dbReference>
<accession>A0ABT4SXJ2</accession>
<dbReference type="Proteomes" id="UP001212498">
    <property type="component" value="Unassembled WGS sequence"/>
</dbReference>
<evidence type="ECO:0000313" key="2">
    <source>
        <dbReference type="EMBL" id="MDA0641983.1"/>
    </source>
</evidence>
<proteinExistence type="predicted"/>